<dbReference type="Gene3D" id="3.30.565.10">
    <property type="entry name" value="Histidine kinase-like ATPase, C-terminal domain"/>
    <property type="match status" value="1"/>
</dbReference>
<dbReference type="InterPro" id="IPR003594">
    <property type="entry name" value="HATPase_dom"/>
</dbReference>
<dbReference type="AlphaFoldDB" id="A0A2S0VQU7"/>
<proteinExistence type="predicted"/>
<dbReference type="PROSITE" id="PS50109">
    <property type="entry name" value="HIS_KIN"/>
    <property type="match status" value="1"/>
</dbReference>
<evidence type="ECO:0000256" key="2">
    <source>
        <dbReference type="SAM" id="Phobius"/>
    </source>
</evidence>
<dbReference type="EMBL" id="CP026604">
    <property type="protein sequence ID" value="AWB66569.1"/>
    <property type="molecule type" value="Genomic_DNA"/>
</dbReference>
<feature type="compositionally biased region" description="Basic and acidic residues" evidence="1">
    <location>
        <begin position="566"/>
        <end position="575"/>
    </location>
</feature>
<feature type="region of interest" description="Disordered" evidence="1">
    <location>
        <begin position="548"/>
        <end position="575"/>
    </location>
</feature>
<dbReference type="PANTHER" id="PTHR43065">
    <property type="entry name" value="SENSOR HISTIDINE KINASE"/>
    <property type="match status" value="1"/>
</dbReference>
<dbReference type="InterPro" id="IPR005467">
    <property type="entry name" value="His_kinase_dom"/>
</dbReference>
<dbReference type="SUPFAM" id="SSF55874">
    <property type="entry name" value="ATPase domain of HSP90 chaperone/DNA topoisomerase II/histidine kinase"/>
    <property type="match status" value="1"/>
</dbReference>
<dbReference type="KEGG" id="cate:C2869_09055"/>
<evidence type="ECO:0000256" key="1">
    <source>
        <dbReference type="SAM" id="MobiDB-lite"/>
    </source>
</evidence>
<feature type="transmembrane region" description="Helical" evidence="2">
    <location>
        <begin position="264"/>
        <end position="284"/>
    </location>
</feature>
<name>A0A2S0VQU7_9ALTE</name>
<keyword evidence="2" id="KW-0812">Transmembrane</keyword>
<evidence type="ECO:0000313" key="4">
    <source>
        <dbReference type="EMBL" id="AWB66569.1"/>
    </source>
</evidence>
<dbReference type="Proteomes" id="UP000244441">
    <property type="component" value="Chromosome"/>
</dbReference>
<dbReference type="RefSeq" id="WP_108602632.1">
    <property type="nucleotide sequence ID" value="NZ_CP026604.1"/>
</dbReference>
<sequence length="575" mass="63819">MKKFIGIAAGLSLLILIIGILAGSGLKSQALKVAEQQWKYRVHYKSQSFVNLVADTLNQEFRLLEQVKNLIKIDPNLIQAEQPKLFALLQELQQQKALNNEIALGLYQIADQRVSPFWQFQAAEKLTASAAERTALRLALYKTSKTPNAIHYTHLPEFSDVEDNALLSLAFEAHKQTLILVSVVNISMLDTGLTYFFKPQGFELDIHLQQEDKQLFKLSIGERQVTDYPATIKKANPIGEWHFNVKPDADFAGGINTDVASTRFTLALVLSLILIVIVCAIAFLGGVAAKALERCAAQLKASRELTQYLQNNLENNAENTINGILLPKIAEKVTKPLSKSISTISSLEEVAFIFKEKLESNKVSRSQLNSFVENTTQICQNSVQNIMQSTEQLFNIAKICEYQQTDTAEKITLKYYIDEMISLLQPQLQRREHKFILNIPEDIRLTIRLGSLSLVLTHIVLNAIRHGLARSAKGVIMIEALKGPEKGMISLRVEDNGCGIDEALLADLSKGLDSSKAVGLKLCAQRTVSHLHGSIKIESKQSKFTRVTLSVPRNGKPRPPAASGETEAKPAEQAQ</sequence>
<reference evidence="4 5" key="1">
    <citation type="submission" date="2018-01" db="EMBL/GenBank/DDBJ databases">
        <title>Genome sequence of a Cantenovulum-like bacteria.</title>
        <authorList>
            <person name="Tan W.R."/>
            <person name="Lau N.-S."/>
            <person name="Go F."/>
            <person name="Amirul A.-A.A."/>
        </authorList>
    </citation>
    <scope>NUCLEOTIDE SEQUENCE [LARGE SCALE GENOMIC DNA]</scope>
    <source>
        <strain evidence="4 5">CCB-QB4</strain>
    </source>
</reference>
<gene>
    <name evidence="4" type="ORF">C2869_09055</name>
</gene>
<dbReference type="OrthoDB" id="9767435at2"/>
<protein>
    <recommendedName>
        <fullName evidence="3">Histidine kinase domain-containing protein</fullName>
    </recommendedName>
</protein>
<evidence type="ECO:0000313" key="5">
    <source>
        <dbReference type="Proteomes" id="UP000244441"/>
    </source>
</evidence>
<dbReference type="Pfam" id="PF02518">
    <property type="entry name" value="HATPase_c"/>
    <property type="match status" value="1"/>
</dbReference>
<feature type="domain" description="Histidine kinase" evidence="3">
    <location>
        <begin position="328"/>
        <end position="555"/>
    </location>
</feature>
<keyword evidence="2" id="KW-1133">Transmembrane helix</keyword>
<keyword evidence="5" id="KW-1185">Reference proteome</keyword>
<keyword evidence="2" id="KW-0472">Membrane</keyword>
<evidence type="ECO:0000259" key="3">
    <source>
        <dbReference type="PROSITE" id="PS50109"/>
    </source>
</evidence>
<dbReference type="InterPro" id="IPR036890">
    <property type="entry name" value="HATPase_C_sf"/>
</dbReference>
<organism evidence="4 5">
    <name type="scientific">Saccharobesus litoralis</name>
    <dbReference type="NCBI Taxonomy" id="2172099"/>
    <lineage>
        <taxon>Bacteria</taxon>
        <taxon>Pseudomonadati</taxon>
        <taxon>Pseudomonadota</taxon>
        <taxon>Gammaproteobacteria</taxon>
        <taxon>Alteromonadales</taxon>
        <taxon>Alteromonadaceae</taxon>
        <taxon>Saccharobesus</taxon>
    </lineage>
</organism>
<dbReference type="SMART" id="SM00387">
    <property type="entry name" value="HATPase_c"/>
    <property type="match status" value="1"/>
</dbReference>
<accession>A0A2S0VQU7</accession>